<evidence type="ECO:0000313" key="2">
    <source>
        <dbReference type="Proteomes" id="UP001232750"/>
    </source>
</evidence>
<sequence length="194" mass="22585">MKNNKLYMPADALKRREDFDLWYEDGSHALSFKGAWSAESDKVAMFGRLGGENGHIKPDSKTLAYYLRLERYEYAFHTIRLFEQYYVEGMKWDVFGSLEQAPFEFVNEETGQKGGRVRLTDFRDKGPCYEIMVKNVVDLRIAAMSVVSMAIKEEFKGKSEGLRNPNATRLQKVAQWLKPEKGITYEELKKERGW</sequence>
<gene>
    <name evidence="1" type="ORF">QNJ86_07175</name>
</gene>
<accession>A0ABT7DM17</accession>
<dbReference type="EMBL" id="JASJEU010000013">
    <property type="protein sequence ID" value="MDJ1650577.1"/>
    <property type="molecule type" value="Genomic_DNA"/>
</dbReference>
<reference evidence="1 2" key="1">
    <citation type="submission" date="2023-05" db="EMBL/GenBank/DDBJ databases">
        <title>Gordonibacter KGMB12511T sp. nov., isolated from faeces of healthy Korean.</title>
        <authorList>
            <person name="Kim H.S."/>
            <person name="Kim J.-S."/>
            <person name="Suh M.K."/>
            <person name="Eom M.K."/>
            <person name="Do H.E."/>
            <person name="Lee J.-S."/>
        </authorList>
    </citation>
    <scope>NUCLEOTIDE SEQUENCE [LARGE SCALE GENOMIC DNA]</scope>
    <source>
        <strain evidence="1 2">KGMB12511</strain>
    </source>
</reference>
<proteinExistence type="predicted"/>
<comment type="caution">
    <text evidence="1">The sequence shown here is derived from an EMBL/GenBank/DDBJ whole genome shotgun (WGS) entry which is preliminary data.</text>
</comment>
<name>A0ABT7DM17_9ACTN</name>
<evidence type="ECO:0000313" key="1">
    <source>
        <dbReference type="EMBL" id="MDJ1650577.1"/>
    </source>
</evidence>
<protein>
    <submittedName>
        <fullName evidence="1">Uncharacterized protein</fullName>
    </submittedName>
</protein>
<organism evidence="1 2">
    <name type="scientific">Gordonibacter faecis</name>
    <dbReference type="NCBI Taxonomy" id="3047475"/>
    <lineage>
        <taxon>Bacteria</taxon>
        <taxon>Bacillati</taxon>
        <taxon>Actinomycetota</taxon>
        <taxon>Coriobacteriia</taxon>
        <taxon>Eggerthellales</taxon>
        <taxon>Eggerthellaceae</taxon>
        <taxon>Gordonibacter</taxon>
    </lineage>
</organism>
<dbReference type="Proteomes" id="UP001232750">
    <property type="component" value="Unassembled WGS sequence"/>
</dbReference>
<keyword evidence="2" id="KW-1185">Reference proteome</keyword>
<dbReference type="RefSeq" id="WP_283831919.1">
    <property type="nucleotide sequence ID" value="NZ_JASJEU010000013.1"/>
</dbReference>